<dbReference type="SMART" id="SM00905">
    <property type="entry name" value="FolB"/>
    <property type="match status" value="1"/>
</dbReference>
<evidence type="ECO:0000313" key="8">
    <source>
        <dbReference type="EMBL" id="TCZ74346.1"/>
    </source>
</evidence>
<evidence type="ECO:0000256" key="4">
    <source>
        <dbReference type="ARBA" id="ARBA00022909"/>
    </source>
</evidence>
<dbReference type="PANTHER" id="PTHR42844">
    <property type="entry name" value="DIHYDRONEOPTERIN ALDOLASE 1-RELATED"/>
    <property type="match status" value="1"/>
</dbReference>
<organism evidence="8 9">
    <name type="scientific">Paenibacillus albiflavus</name>
    <dbReference type="NCBI Taxonomy" id="2545760"/>
    <lineage>
        <taxon>Bacteria</taxon>
        <taxon>Bacillati</taxon>
        <taxon>Bacillota</taxon>
        <taxon>Bacilli</taxon>
        <taxon>Bacillales</taxon>
        <taxon>Paenibacillaceae</taxon>
        <taxon>Paenibacillus</taxon>
    </lineage>
</organism>
<dbReference type="RefSeq" id="WP_132419785.1">
    <property type="nucleotide sequence ID" value="NZ_SKFG01000026.1"/>
</dbReference>
<dbReference type="OrthoDB" id="9803748at2"/>
<protein>
    <recommendedName>
        <fullName evidence="6">7,8-dihydroneopterin aldolase</fullName>
        <ecNumber evidence="6">4.1.2.25</ecNumber>
    </recommendedName>
</protein>
<dbReference type="EC" id="4.1.2.25" evidence="6"/>
<evidence type="ECO:0000256" key="6">
    <source>
        <dbReference type="RuleBase" id="RU362079"/>
    </source>
</evidence>
<dbReference type="PANTHER" id="PTHR42844:SF1">
    <property type="entry name" value="DIHYDRONEOPTERIN ALDOLASE 1-RELATED"/>
    <property type="match status" value="1"/>
</dbReference>
<comment type="catalytic activity">
    <reaction evidence="1 6">
        <text>7,8-dihydroneopterin = 6-hydroxymethyl-7,8-dihydropterin + glycolaldehyde</text>
        <dbReference type="Rhea" id="RHEA:10540"/>
        <dbReference type="ChEBI" id="CHEBI:17001"/>
        <dbReference type="ChEBI" id="CHEBI:17071"/>
        <dbReference type="ChEBI" id="CHEBI:44841"/>
        <dbReference type="EC" id="4.1.2.25"/>
    </reaction>
</comment>
<dbReference type="NCBIfam" id="TIGR00526">
    <property type="entry name" value="folB_dom"/>
    <property type="match status" value="1"/>
</dbReference>
<dbReference type="InterPro" id="IPR006156">
    <property type="entry name" value="Dihydroneopterin_aldolase"/>
</dbReference>
<gene>
    <name evidence="8" type="primary">folB</name>
    <name evidence="8" type="ORF">E0485_19730</name>
</gene>
<keyword evidence="5 6" id="KW-0456">Lyase</keyword>
<dbReference type="InterPro" id="IPR006157">
    <property type="entry name" value="FolB_dom"/>
</dbReference>
<dbReference type="Gene3D" id="3.30.1130.10">
    <property type="match status" value="1"/>
</dbReference>
<evidence type="ECO:0000313" key="9">
    <source>
        <dbReference type="Proteomes" id="UP000295418"/>
    </source>
</evidence>
<keyword evidence="4 6" id="KW-0289">Folate biosynthesis</keyword>
<evidence type="ECO:0000256" key="1">
    <source>
        <dbReference type="ARBA" id="ARBA00001353"/>
    </source>
</evidence>
<dbReference type="GO" id="GO:0046654">
    <property type="term" value="P:tetrahydrofolate biosynthetic process"/>
    <property type="evidence" value="ECO:0007669"/>
    <property type="project" value="UniProtKB-UniRule"/>
</dbReference>
<dbReference type="UniPathway" id="UPA00077">
    <property type="reaction ID" value="UER00154"/>
</dbReference>
<accession>A0A4R4E457</accession>
<dbReference type="GO" id="GO:0004150">
    <property type="term" value="F:dihydroneopterin aldolase activity"/>
    <property type="evidence" value="ECO:0007669"/>
    <property type="project" value="UniProtKB-UniRule"/>
</dbReference>
<evidence type="ECO:0000259" key="7">
    <source>
        <dbReference type="SMART" id="SM00905"/>
    </source>
</evidence>
<dbReference type="Pfam" id="PF02152">
    <property type="entry name" value="FolB"/>
    <property type="match status" value="1"/>
</dbReference>
<dbReference type="EMBL" id="SKFG01000026">
    <property type="protein sequence ID" value="TCZ74346.1"/>
    <property type="molecule type" value="Genomic_DNA"/>
</dbReference>
<keyword evidence="9" id="KW-1185">Reference proteome</keyword>
<evidence type="ECO:0000256" key="2">
    <source>
        <dbReference type="ARBA" id="ARBA00005013"/>
    </source>
</evidence>
<sequence length="125" mass="14272">MDKIILSKVEFYGYHGVFPEENKLGQRFYVDVELRMPLDKPGRSDRMEDSVSYAEVYELIKPIVEGKPFKLIEALAEAIASALLHHYTVINEVMIRVTKAHPPFDVHCQGVAVEITRSRQGEGRL</sequence>
<dbReference type="AlphaFoldDB" id="A0A4R4E457"/>
<dbReference type="InterPro" id="IPR043133">
    <property type="entry name" value="GTP-CH-I_C/QueF"/>
</dbReference>
<comment type="pathway">
    <text evidence="2 6">Cofactor biosynthesis; tetrahydrofolate biosynthesis; 2-amino-4-hydroxy-6-hydroxymethyl-7,8-dihydropteridine diphosphate from 7,8-dihydroneopterin triphosphate: step 3/4.</text>
</comment>
<comment type="similarity">
    <text evidence="3 6">Belongs to the DHNA family.</text>
</comment>
<comment type="function">
    <text evidence="6">Catalyzes the conversion of 7,8-dihydroneopterin to 6-hydroxymethyl-7,8-dihydropterin.</text>
</comment>
<dbReference type="FunFam" id="3.30.1130.10:FF:000003">
    <property type="entry name" value="7,8-dihydroneopterin aldolase"/>
    <property type="match status" value="1"/>
</dbReference>
<name>A0A4R4E457_9BACL</name>
<evidence type="ECO:0000256" key="5">
    <source>
        <dbReference type="ARBA" id="ARBA00023239"/>
    </source>
</evidence>
<proteinExistence type="inferred from homology"/>
<dbReference type="GO" id="GO:0005737">
    <property type="term" value="C:cytoplasm"/>
    <property type="evidence" value="ECO:0007669"/>
    <property type="project" value="TreeGrafter"/>
</dbReference>
<dbReference type="CDD" id="cd00534">
    <property type="entry name" value="DHNA_DHNTPE"/>
    <property type="match status" value="1"/>
</dbReference>
<reference evidence="8 9" key="1">
    <citation type="submission" date="2019-03" db="EMBL/GenBank/DDBJ databases">
        <authorList>
            <person name="Kim M.K.M."/>
        </authorList>
    </citation>
    <scope>NUCLEOTIDE SEQUENCE [LARGE SCALE GENOMIC DNA]</scope>
    <source>
        <strain evidence="8 9">18JY21-1</strain>
    </source>
</reference>
<dbReference type="GO" id="GO:0046656">
    <property type="term" value="P:folic acid biosynthetic process"/>
    <property type="evidence" value="ECO:0007669"/>
    <property type="project" value="UniProtKB-UniRule"/>
</dbReference>
<dbReference type="SUPFAM" id="SSF55620">
    <property type="entry name" value="Tetrahydrobiopterin biosynthesis enzymes-like"/>
    <property type="match status" value="1"/>
</dbReference>
<feature type="domain" description="Dihydroneopterin aldolase/epimerase" evidence="7">
    <location>
        <begin position="4"/>
        <end position="117"/>
    </location>
</feature>
<comment type="caution">
    <text evidence="8">The sequence shown here is derived from an EMBL/GenBank/DDBJ whole genome shotgun (WGS) entry which is preliminary data.</text>
</comment>
<dbReference type="NCBIfam" id="TIGR00525">
    <property type="entry name" value="folB"/>
    <property type="match status" value="1"/>
</dbReference>
<evidence type="ECO:0000256" key="3">
    <source>
        <dbReference type="ARBA" id="ARBA00005708"/>
    </source>
</evidence>
<dbReference type="Proteomes" id="UP000295418">
    <property type="component" value="Unassembled WGS sequence"/>
</dbReference>